<sequence length="103" mass="11771">MELEIKPRRSVIVYLNNVKQAKQLRRFGVIEYISNKLKYAVIYMDEADIEKKQILISRLGFVKSVEISNWPEVDSTVGSNQDSVAFAVDEFELADMVGADDEL</sequence>
<dbReference type="AlphaFoldDB" id="A0A7H1MK43"/>
<dbReference type="Pfam" id="PF09902">
    <property type="entry name" value="DUF2129"/>
    <property type="match status" value="1"/>
</dbReference>
<protein>
    <submittedName>
        <fullName evidence="2">DUF2129 domain-containing protein</fullName>
    </submittedName>
</protein>
<evidence type="ECO:0000256" key="1">
    <source>
        <dbReference type="ARBA" id="ARBA00022490"/>
    </source>
</evidence>
<accession>A0A7H1MK43</accession>
<gene>
    <name evidence="2" type="ORF">FY536_00445</name>
</gene>
<organism evidence="2 3">
    <name type="scientific">Weissella koreensis</name>
    <dbReference type="NCBI Taxonomy" id="165096"/>
    <lineage>
        <taxon>Bacteria</taxon>
        <taxon>Bacillati</taxon>
        <taxon>Bacillota</taxon>
        <taxon>Bacilli</taxon>
        <taxon>Lactobacillales</taxon>
        <taxon>Lactobacillaceae</taxon>
        <taxon>Weissella</taxon>
    </lineage>
</organism>
<dbReference type="InterPro" id="IPR016979">
    <property type="entry name" value="DUF2129"/>
</dbReference>
<dbReference type="EMBL" id="CP043431">
    <property type="protein sequence ID" value="QNT63829.1"/>
    <property type="molecule type" value="Genomic_DNA"/>
</dbReference>
<dbReference type="OMA" id="VRISHIK"/>
<evidence type="ECO:0000313" key="3">
    <source>
        <dbReference type="Proteomes" id="UP000516446"/>
    </source>
</evidence>
<dbReference type="RefSeq" id="WP_013989107.1">
    <property type="nucleotide sequence ID" value="NZ_CP026847.1"/>
</dbReference>
<name>A0A7H1MK43_9LACO</name>
<reference evidence="2 3" key="1">
    <citation type="submission" date="2019-08" db="EMBL/GenBank/DDBJ databases">
        <authorList>
            <person name="Chang H.C."/>
            <person name="Mun S.Y."/>
        </authorList>
    </citation>
    <scope>NUCLEOTIDE SEQUENCE [LARGE SCALE GENOMIC DNA]</scope>
    <source>
        <strain evidence="2 3">SK</strain>
    </source>
</reference>
<keyword evidence="1" id="KW-0963">Cytoplasm</keyword>
<dbReference type="Proteomes" id="UP000516446">
    <property type="component" value="Chromosome"/>
</dbReference>
<keyword evidence="3" id="KW-1185">Reference proteome</keyword>
<evidence type="ECO:0000313" key="2">
    <source>
        <dbReference type="EMBL" id="QNT63829.1"/>
    </source>
</evidence>
<proteinExistence type="predicted"/>